<dbReference type="PANTHER" id="PTHR46667:SF6">
    <property type="entry name" value="OS01G0185100 PROTEIN"/>
    <property type="match status" value="1"/>
</dbReference>
<evidence type="ECO:0000313" key="1">
    <source>
        <dbReference type="EMBL" id="ONI16620.1"/>
    </source>
</evidence>
<sequence>MDAFVAIVHILSLCDCSLSTGYASTILRKNGQLSELISELQPLFNGTGEQSEGDFYAIASQVRRLAAVVRQLDSSLQRAVLKGNDSQIASCKTINSLHVCLTSLIMPTATLGALGYGYMWWKGLKFSDLVYVTKRSMNAAVSKLHKRLESVTEAIANTKKHLTQRVQNLDDKLLEHKYIEKSIVDNVCHFLHIMSF</sequence>
<dbReference type="AlphaFoldDB" id="M5WWD2"/>
<gene>
    <name evidence="1" type="ORF">PRUPE_3G110800</name>
</gene>
<organism evidence="1 2">
    <name type="scientific">Prunus persica</name>
    <name type="common">Peach</name>
    <name type="synonym">Amygdalus persica</name>
    <dbReference type="NCBI Taxonomy" id="3760"/>
    <lineage>
        <taxon>Eukaryota</taxon>
        <taxon>Viridiplantae</taxon>
        <taxon>Streptophyta</taxon>
        <taxon>Embryophyta</taxon>
        <taxon>Tracheophyta</taxon>
        <taxon>Spermatophyta</taxon>
        <taxon>Magnoliopsida</taxon>
        <taxon>eudicotyledons</taxon>
        <taxon>Gunneridae</taxon>
        <taxon>Pentapetalae</taxon>
        <taxon>rosids</taxon>
        <taxon>fabids</taxon>
        <taxon>Rosales</taxon>
        <taxon>Rosaceae</taxon>
        <taxon>Amygdaloideae</taxon>
        <taxon>Amygdaleae</taxon>
        <taxon>Prunus</taxon>
    </lineage>
</organism>
<dbReference type="OMA" id="LEHKYIE"/>
<dbReference type="STRING" id="3760.M5WWD2"/>
<dbReference type="Proteomes" id="UP000006882">
    <property type="component" value="Chromosome G3"/>
</dbReference>
<accession>M5WWD2</accession>
<dbReference type="Pfam" id="PF07889">
    <property type="entry name" value="DUF1664"/>
    <property type="match status" value="1"/>
</dbReference>
<name>M5WWD2_PRUPE</name>
<keyword evidence="2" id="KW-1185">Reference proteome</keyword>
<evidence type="ECO:0000313" key="2">
    <source>
        <dbReference type="Proteomes" id="UP000006882"/>
    </source>
</evidence>
<dbReference type="InterPro" id="IPR012458">
    <property type="entry name" value="DUF1664"/>
</dbReference>
<dbReference type="EMBL" id="CM007653">
    <property type="protein sequence ID" value="ONI16620.1"/>
    <property type="molecule type" value="Genomic_DNA"/>
</dbReference>
<proteinExistence type="predicted"/>
<protein>
    <submittedName>
        <fullName evidence="1">Uncharacterized protein</fullName>
    </submittedName>
</protein>
<dbReference type="PANTHER" id="PTHR46667">
    <property type="entry name" value="OS05G0182700 PROTEIN"/>
    <property type="match status" value="1"/>
</dbReference>
<dbReference type="HOGENOM" id="CLU_056257_1_0_1"/>
<dbReference type="eggNOG" id="ENOG502QRN8">
    <property type="taxonomic scope" value="Eukaryota"/>
</dbReference>
<dbReference type="Gramene" id="ONI16620">
    <property type="protein sequence ID" value="ONI16620"/>
    <property type="gene ID" value="PRUPE_3G110800"/>
</dbReference>
<reference evidence="1 2" key="1">
    <citation type="journal article" date="2013" name="Nat. Genet.">
        <title>The high-quality draft genome of peach (Prunus persica) identifies unique patterns of genetic diversity, domestication and genome evolution.</title>
        <authorList>
            <consortium name="International Peach Genome Initiative"/>
            <person name="Verde I."/>
            <person name="Abbott A.G."/>
            <person name="Scalabrin S."/>
            <person name="Jung S."/>
            <person name="Shu S."/>
            <person name="Marroni F."/>
            <person name="Zhebentyayeva T."/>
            <person name="Dettori M.T."/>
            <person name="Grimwood J."/>
            <person name="Cattonaro F."/>
            <person name="Zuccolo A."/>
            <person name="Rossini L."/>
            <person name="Jenkins J."/>
            <person name="Vendramin E."/>
            <person name="Meisel L.A."/>
            <person name="Decroocq V."/>
            <person name="Sosinski B."/>
            <person name="Prochnik S."/>
            <person name="Mitros T."/>
            <person name="Policriti A."/>
            <person name="Cipriani G."/>
            <person name="Dondini L."/>
            <person name="Ficklin S."/>
            <person name="Goodstein D.M."/>
            <person name="Xuan P."/>
            <person name="Del Fabbro C."/>
            <person name="Aramini V."/>
            <person name="Copetti D."/>
            <person name="Gonzalez S."/>
            <person name="Horner D.S."/>
            <person name="Falchi R."/>
            <person name="Lucas S."/>
            <person name="Mica E."/>
            <person name="Maldonado J."/>
            <person name="Lazzari B."/>
            <person name="Bielenberg D."/>
            <person name="Pirona R."/>
            <person name="Miculan M."/>
            <person name="Barakat A."/>
            <person name="Testolin R."/>
            <person name="Stella A."/>
            <person name="Tartarini S."/>
            <person name="Tonutti P."/>
            <person name="Arus P."/>
            <person name="Orellana A."/>
            <person name="Wells C."/>
            <person name="Main D."/>
            <person name="Vizzotto G."/>
            <person name="Silva H."/>
            <person name="Salamini F."/>
            <person name="Schmutz J."/>
            <person name="Morgante M."/>
            <person name="Rokhsar D.S."/>
        </authorList>
    </citation>
    <scope>NUCLEOTIDE SEQUENCE [LARGE SCALE GENOMIC DNA]</scope>
    <source>
        <strain evidence="2">cv. Nemared</strain>
    </source>
</reference>